<dbReference type="EMBL" id="JBANQN010000011">
    <property type="protein sequence ID" value="KAK6775747.1"/>
    <property type="molecule type" value="Genomic_DNA"/>
</dbReference>
<proteinExistence type="predicted"/>
<gene>
    <name evidence="1" type="ORF">RDI58_026748</name>
</gene>
<reference evidence="1 2" key="1">
    <citation type="submission" date="2024-02" db="EMBL/GenBank/DDBJ databases">
        <title>de novo genome assembly of Solanum bulbocastanum strain 11H21.</title>
        <authorList>
            <person name="Hosaka A.J."/>
        </authorList>
    </citation>
    <scope>NUCLEOTIDE SEQUENCE [LARGE SCALE GENOMIC DNA]</scope>
    <source>
        <tissue evidence="1">Young leaves</tissue>
    </source>
</reference>
<name>A0AAN8SWY9_SOLBU</name>
<keyword evidence="2" id="KW-1185">Reference proteome</keyword>
<sequence length="111" mass="12516">MIEDGFIIEKGYDPDLISFIDLVNEYTNKLGFIGMQELIVLAPTRKYFEIIGDEGVWTLTSFISTEYESIHLLTTEDCELSVDVIDIAMHDGSFLLSPIVNKGTDCSESER</sequence>
<dbReference type="Proteomes" id="UP001371456">
    <property type="component" value="Unassembled WGS sequence"/>
</dbReference>
<comment type="caution">
    <text evidence="1">The sequence shown here is derived from an EMBL/GenBank/DDBJ whole genome shotgun (WGS) entry which is preliminary data.</text>
</comment>
<evidence type="ECO:0000313" key="2">
    <source>
        <dbReference type="Proteomes" id="UP001371456"/>
    </source>
</evidence>
<protein>
    <submittedName>
        <fullName evidence="1">Uncharacterized protein</fullName>
    </submittedName>
</protein>
<organism evidence="1 2">
    <name type="scientific">Solanum bulbocastanum</name>
    <name type="common">Wild potato</name>
    <dbReference type="NCBI Taxonomy" id="147425"/>
    <lineage>
        <taxon>Eukaryota</taxon>
        <taxon>Viridiplantae</taxon>
        <taxon>Streptophyta</taxon>
        <taxon>Embryophyta</taxon>
        <taxon>Tracheophyta</taxon>
        <taxon>Spermatophyta</taxon>
        <taxon>Magnoliopsida</taxon>
        <taxon>eudicotyledons</taxon>
        <taxon>Gunneridae</taxon>
        <taxon>Pentapetalae</taxon>
        <taxon>asterids</taxon>
        <taxon>lamiids</taxon>
        <taxon>Solanales</taxon>
        <taxon>Solanaceae</taxon>
        <taxon>Solanoideae</taxon>
        <taxon>Solaneae</taxon>
        <taxon>Solanum</taxon>
    </lineage>
</organism>
<accession>A0AAN8SWY9</accession>
<dbReference type="AlphaFoldDB" id="A0AAN8SWY9"/>
<evidence type="ECO:0000313" key="1">
    <source>
        <dbReference type="EMBL" id="KAK6775747.1"/>
    </source>
</evidence>